<evidence type="ECO:0000313" key="1">
    <source>
        <dbReference type="EMBL" id="KAF3557917.1"/>
    </source>
</evidence>
<reference evidence="1" key="1">
    <citation type="submission" date="2019-12" db="EMBL/GenBank/DDBJ databases">
        <title>Genome sequencing and annotation of Brassica cretica.</title>
        <authorList>
            <person name="Studholme D.J."/>
            <person name="Sarris P."/>
        </authorList>
    </citation>
    <scope>NUCLEOTIDE SEQUENCE</scope>
    <source>
        <strain evidence="1">PFS-109/04</strain>
        <tissue evidence="1">Leaf</tissue>
    </source>
</reference>
<name>A0A8S9R270_BRACR</name>
<dbReference type="Proteomes" id="UP000712600">
    <property type="component" value="Unassembled WGS sequence"/>
</dbReference>
<comment type="caution">
    <text evidence="1">The sequence shown here is derived from an EMBL/GenBank/DDBJ whole genome shotgun (WGS) entry which is preliminary data.</text>
</comment>
<dbReference type="AlphaFoldDB" id="A0A8S9R270"/>
<organism evidence="1 2">
    <name type="scientific">Brassica cretica</name>
    <name type="common">Mustard</name>
    <dbReference type="NCBI Taxonomy" id="69181"/>
    <lineage>
        <taxon>Eukaryota</taxon>
        <taxon>Viridiplantae</taxon>
        <taxon>Streptophyta</taxon>
        <taxon>Embryophyta</taxon>
        <taxon>Tracheophyta</taxon>
        <taxon>Spermatophyta</taxon>
        <taxon>Magnoliopsida</taxon>
        <taxon>eudicotyledons</taxon>
        <taxon>Gunneridae</taxon>
        <taxon>Pentapetalae</taxon>
        <taxon>rosids</taxon>
        <taxon>malvids</taxon>
        <taxon>Brassicales</taxon>
        <taxon>Brassicaceae</taxon>
        <taxon>Brassiceae</taxon>
        <taxon>Brassica</taxon>
    </lineage>
</organism>
<evidence type="ECO:0000313" key="2">
    <source>
        <dbReference type="Proteomes" id="UP000712600"/>
    </source>
</evidence>
<gene>
    <name evidence="1" type="ORF">F2Q69_00013494</name>
</gene>
<sequence length="172" mass="19539">MGTRRPSRPCWNPEVLDPEIAVWNSEEPQGSSLDRECFDWNPEAIREPGGSSLDFMRRTRNRLGNLGFPLEIEGSHKDPEFLGNPKSFIFHRDCTPPSLARLLPVPVWISYSAARKLATIEFLCCILLLQEVTDRLRGCWCGCYDPSARLTLLSTSGEARFDCSLYFTVILQ</sequence>
<dbReference type="EMBL" id="QGKX02000996">
    <property type="protein sequence ID" value="KAF3557917.1"/>
    <property type="molecule type" value="Genomic_DNA"/>
</dbReference>
<accession>A0A8S9R270</accession>
<proteinExistence type="predicted"/>
<protein>
    <submittedName>
        <fullName evidence="1">Uncharacterized protein</fullName>
    </submittedName>
</protein>